<protein>
    <submittedName>
        <fullName evidence="2">Uncharacterized protein</fullName>
    </submittedName>
</protein>
<comment type="caution">
    <text evidence="2">The sequence shown here is derived from an EMBL/GenBank/DDBJ whole genome shotgun (WGS) entry which is preliminary data.</text>
</comment>
<dbReference type="EMBL" id="JAPWTJ010002099">
    <property type="protein sequence ID" value="KAJ8967955.1"/>
    <property type="molecule type" value="Genomic_DNA"/>
</dbReference>
<dbReference type="Proteomes" id="UP001162164">
    <property type="component" value="Unassembled WGS sequence"/>
</dbReference>
<name>A0ABQ9IX45_9CUCU</name>
<evidence type="ECO:0000256" key="1">
    <source>
        <dbReference type="SAM" id="MobiDB-lite"/>
    </source>
</evidence>
<reference evidence="2" key="1">
    <citation type="journal article" date="2023" name="Insect Mol. Biol.">
        <title>Genome sequencing provides insights into the evolution of gene families encoding plant cell wall-degrading enzymes in longhorned beetles.</title>
        <authorList>
            <person name="Shin N.R."/>
            <person name="Okamura Y."/>
            <person name="Kirsch R."/>
            <person name="Pauchet Y."/>
        </authorList>
    </citation>
    <scope>NUCLEOTIDE SEQUENCE</scope>
    <source>
        <strain evidence="2">MMC_N1</strain>
    </source>
</reference>
<sequence>MFKSNNRQFNNKHFNRPSRSSVENNPRGNPYNRNNNRGHNNFHNYNRVKLATDEAAGYPLAAKALLTDTYVDDVLTGADTVDELSELRSQLIKLLSHARLFAEGMPHNTFEVIEKCTRVKVRGKN</sequence>
<gene>
    <name evidence="2" type="ORF">NQ317_003545</name>
</gene>
<feature type="compositionally biased region" description="Polar residues" evidence="1">
    <location>
        <begin position="1"/>
        <end position="23"/>
    </location>
</feature>
<feature type="compositionally biased region" description="Low complexity" evidence="1">
    <location>
        <begin position="24"/>
        <end position="41"/>
    </location>
</feature>
<evidence type="ECO:0000313" key="2">
    <source>
        <dbReference type="EMBL" id="KAJ8967955.1"/>
    </source>
</evidence>
<feature type="region of interest" description="Disordered" evidence="1">
    <location>
        <begin position="1"/>
        <end position="41"/>
    </location>
</feature>
<proteinExistence type="predicted"/>
<keyword evidence="3" id="KW-1185">Reference proteome</keyword>
<organism evidence="2 3">
    <name type="scientific">Molorchus minor</name>
    <dbReference type="NCBI Taxonomy" id="1323400"/>
    <lineage>
        <taxon>Eukaryota</taxon>
        <taxon>Metazoa</taxon>
        <taxon>Ecdysozoa</taxon>
        <taxon>Arthropoda</taxon>
        <taxon>Hexapoda</taxon>
        <taxon>Insecta</taxon>
        <taxon>Pterygota</taxon>
        <taxon>Neoptera</taxon>
        <taxon>Endopterygota</taxon>
        <taxon>Coleoptera</taxon>
        <taxon>Polyphaga</taxon>
        <taxon>Cucujiformia</taxon>
        <taxon>Chrysomeloidea</taxon>
        <taxon>Cerambycidae</taxon>
        <taxon>Lamiinae</taxon>
        <taxon>Monochamini</taxon>
        <taxon>Molorchus</taxon>
    </lineage>
</organism>
<evidence type="ECO:0000313" key="3">
    <source>
        <dbReference type="Proteomes" id="UP001162164"/>
    </source>
</evidence>
<accession>A0ABQ9IX45</accession>